<dbReference type="PRINTS" id="PR00719">
    <property type="entry name" value="LMWPTPASE"/>
</dbReference>
<gene>
    <name evidence="6" type="ORF">UR08_12085</name>
</gene>
<keyword evidence="3" id="KW-0904">Protein phosphatase</keyword>
<dbReference type="PANTHER" id="PTHR11717:SF31">
    <property type="entry name" value="LOW MOLECULAR WEIGHT PROTEIN-TYROSINE-PHOSPHATASE ETP-RELATED"/>
    <property type="match status" value="1"/>
</dbReference>
<name>A0A3D8TP20_9LIST</name>
<dbReference type="SUPFAM" id="SSF52788">
    <property type="entry name" value="Phosphotyrosine protein phosphatases I"/>
    <property type="match status" value="1"/>
</dbReference>
<dbReference type="EMBL" id="LARY01000003">
    <property type="protein sequence ID" value="RDW99555.1"/>
    <property type="molecule type" value="Genomic_DNA"/>
</dbReference>
<organism evidence="6 7">
    <name type="scientific">Listeria kieliensis</name>
    <dbReference type="NCBI Taxonomy" id="1621700"/>
    <lineage>
        <taxon>Bacteria</taxon>
        <taxon>Bacillati</taxon>
        <taxon>Bacillota</taxon>
        <taxon>Bacilli</taxon>
        <taxon>Bacillales</taxon>
        <taxon>Listeriaceae</taxon>
        <taxon>Listeria</taxon>
    </lineage>
</organism>
<feature type="active site" description="Nucleophile" evidence="4">
    <location>
        <position position="13"/>
    </location>
</feature>
<evidence type="ECO:0000256" key="1">
    <source>
        <dbReference type="ARBA" id="ARBA00011063"/>
    </source>
</evidence>
<comment type="similarity">
    <text evidence="1">Belongs to the low molecular weight phosphotyrosine protein phosphatase family.</text>
</comment>
<feature type="domain" description="Phosphotyrosine protein phosphatase I" evidence="5">
    <location>
        <begin position="1"/>
        <end position="133"/>
    </location>
</feature>
<accession>A0A3D8TP20</accession>
<feature type="active site" description="Proton donor" evidence="4">
    <location>
        <position position="110"/>
    </location>
</feature>
<dbReference type="InterPro" id="IPR023485">
    <property type="entry name" value="Ptyr_pPase"/>
</dbReference>
<keyword evidence="2" id="KW-0378">Hydrolase</keyword>
<dbReference type="Proteomes" id="UP000257055">
    <property type="component" value="Unassembled WGS sequence"/>
</dbReference>
<dbReference type="InterPro" id="IPR050438">
    <property type="entry name" value="LMW_PTPase"/>
</dbReference>
<dbReference type="Gene3D" id="3.40.50.2300">
    <property type="match status" value="1"/>
</dbReference>
<evidence type="ECO:0000256" key="2">
    <source>
        <dbReference type="ARBA" id="ARBA00022801"/>
    </source>
</evidence>
<dbReference type="AlphaFoldDB" id="A0A3D8TP20"/>
<dbReference type="InterPro" id="IPR036196">
    <property type="entry name" value="Ptyr_pPase_sf"/>
</dbReference>
<evidence type="ECO:0000256" key="3">
    <source>
        <dbReference type="ARBA" id="ARBA00022912"/>
    </source>
</evidence>
<keyword evidence="7" id="KW-1185">Reference proteome</keyword>
<evidence type="ECO:0000259" key="5">
    <source>
        <dbReference type="SMART" id="SM00226"/>
    </source>
</evidence>
<reference evidence="7" key="1">
    <citation type="submission" date="2015-04" db="EMBL/GenBank/DDBJ databases">
        <authorList>
            <person name="Schardt J."/>
            <person name="Mueller-Herbst S."/>
            <person name="Scherer S."/>
            <person name="Huptas C."/>
        </authorList>
    </citation>
    <scope>NUCLEOTIDE SEQUENCE [LARGE SCALE GENOMIC DNA]</scope>
    <source>
        <strain evidence="7">Kiel-L1</strain>
    </source>
</reference>
<feature type="active site" description="Nucleophile" evidence="4">
    <location>
        <position position="7"/>
    </location>
</feature>
<evidence type="ECO:0000256" key="4">
    <source>
        <dbReference type="PIRSR" id="PIRSR617867-1"/>
    </source>
</evidence>
<protein>
    <recommendedName>
        <fullName evidence="5">Phosphotyrosine protein phosphatase I domain-containing protein</fullName>
    </recommendedName>
</protein>
<dbReference type="InterPro" id="IPR017867">
    <property type="entry name" value="Tyr_phospatase_low_mol_wt"/>
</dbReference>
<comment type="caution">
    <text evidence="6">The sequence shown here is derived from an EMBL/GenBank/DDBJ whole genome shotgun (WGS) entry which is preliminary data.</text>
</comment>
<evidence type="ECO:0000313" key="7">
    <source>
        <dbReference type="Proteomes" id="UP000257055"/>
    </source>
</evidence>
<sequence length="135" mass="15201">MNILLICTGNTCRSPMAEGILRKARPDVFVRSRGLSAKEGAPLSAEAERILRDEGLLFSHEAHQLRQEDLAWADKIFVMTAAQLALLRSIFPVEEKKFALISLEGKDIFDPFSGGEVEYRLAFDALRTAIYERFL</sequence>
<dbReference type="GO" id="GO:0004725">
    <property type="term" value="F:protein tyrosine phosphatase activity"/>
    <property type="evidence" value="ECO:0007669"/>
    <property type="project" value="InterPro"/>
</dbReference>
<dbReference type="PANTHER" id="PTHR11717">
    <property type="entry name" value="LOW MOLECULAR WEIGHT PROTEIN TYROSINE PHOSPHATASE"/>
    <property type="match status" value="1"/>
</dbReference>
<dbReference type="Pfam" id="PF01451">
    <property type="entry name" value="LMWPc"/>
    <property type="match status" value="1"/>
</dbReference>
<evidence type="ECO:0000313" key="6">
    <source>
        <dbReference type="EMBL" id="RDW99555.1"/>
    </source>
</evidence>
<dbReference type="SMART" id="SM00226">
    <property type="entry name" value="LMWPc"/>
    <property type="match status" value="1"/>
</dbReference>
<proteinExistence type="inferred from homology"/>
<dbReference type="RefSeq" id="WP_115753942.1">
    <property type="nucleotide sequence ID" value="NZ_LARY01000003.1"/>
</dbReference>